<reference evidence="1 2" key="1">
    <citation type="journal article" date="2014" name="Int. J. Syst. Evol. Microbiol.">
        <title>Phylogenomics and the dynamic genome evolution of the genus Streptococcus.</title>
        <authorList>
            <consortium name="The Broad Institute Genome Sequencing Platform"/>
            <person name="Richards V.P."/>
            <person name="Palmer S.R."/>
            <person name="Pavinski Bitar P.D."/>
            <person name="Qin X."/>
            <person name="Weinstock G.M."/>
            <person name="Highlander S.K."/>
            <person name="Town C.D."/>
            <person name="Burne R.A."/>
            <person name="Stanhope M.J."/>
        </authorList>
    </citation>
    <scope>NUCLEOTIDE SEQUENCE [LARGE SCALE GENOMIC DNA]</scope>
    <source>
        <strain evidence="1 2">2285-97</strain>
    </source>
</reference>
<accession>G5KF58</accession>
<dbReference type="EMBL" id="AEUZ02000001">
    <property type="protein sequence ID" value="EHJ57740.1"/>
    <property type="molecule type" value="Genomic_DNA"/>
</dbReference>
<evidence type="ECO:0000313" key="1">
    <source>
        <dbReference type="EMBL" id="EHJ57740.1"/>
    </source>
</evidence>
<protein>
    <recommendedName>
        <fullName evidence="3">Transcription initiation factor TFIIIB</fullName>
    </recommendedName>
</protein>
<sequence length="62" mass="7024">MKEVVCSFCGEREFVTYKQNKSYSGLQPLKSILGTGLELHHDICKNCGTVVRSYVNDLDKLK</sequence>
<comment type="caution">
    <text evidence="1">The sequence shown here is derived from an EMBL/GenBank/DDBJ whole genome shotgun (WGS) entry which is preliminary data.</text>
</comment>
<organism evidence="1 2">
    <name type="scientific">Streptococcus urinalis 2285-97</name>
    <dbReference type="NCBI Taxonomy" id="764291"/>
    <lineage>
        <taxon>Bacteria</taxon>
        <taxon>Bacillati</taxon>
        <taxon>Bacillota</taxon>
        <taxon>Bacilli</taxon>
        <taxon>Lactobacillales</taxon>
        <taxon>Streptococcaceae</taxon>
        <taxon>Streptococcus</taxon>
    </lineage>
</organism>
<evidence type="ECO:0008006" key="3">
    <source>
        <dbReference type="Google" id="ProtNLM"/>
    </source>
</evidence>
<proteinExistence type="predicted"/>
<dbReference type="AlphaFoldDB" id="G5KF58"/>
<gene>
    <name evidence="1" type="ORF">STRUR_2186</name>
</gene>
<dbReference type="Proteomes" id="UP000005388">
    <property type="component" value="Unassembled WGS sequence"/>
</dbReference>
<evidence type="ECO:0000313" key="2">
    <source>
        <dbReference type="Proteomes" id="UP000005388"/>
    </source>
</evidence>
<dbReference type="RefSeq" id="WP_006740435.1">
    <property type="nucleotide sequence ID" value="NZ_AEUZ02000001.1"/>
</dbReference>
<name>G5KF58_9STRE</name>
<keyword evidence="2" id="KW-1185">Reference proteome</keyword>